<dbReference type="EMBL" id="FNZR01000002">
    <property type="protein sequence ID" value="SEK73085.1"/>
    <property type="molecule type" value="Genomic_DNA"/>
</dbReference>
<dbReference type="STRING" id="332977.SAMN05421740_102537"/>
<dbReference type="InterPro" id="IPR007848">
    <property type="entry name" value="Small_mtfrase_dom"/>
</dbReference>
<dbReference type="AlphaFoldDB" id="A0A1H7JI26"/>
<keyword evidence="9" id="KW-1185">Reference proteome</keyword>
<keyword evidence="1 6" id="KW-0963">Cytoplasm</keyword>
<dbReference type="InterPro" id="IPR029063">
    <property type="entry name" value="SAM-dependent_MTases_sf"/>
</dbReference>
<dbReference type="Gene3D" id="3.40.50.150">
    <property type="entry name" value="Vaccinia Virus protein VP39"/>
    <property type="match status" value="1"/>
</dbReference>
<keyword evidence="2 6" id="KW-0489">Methyltransferase</keyword>
<sequence length="236" mass="26100">MAVFRFKRFAIDQTGCAMKINTDGVLLGAMATVPNPMRVLDIGTGTGVIALMLAQRFPSATIDAIEIDPIAADAARKNFIASSYAARTTAYAVALEDFEPTGSYDLIVSNPPFFLHSLKNTDARKQLARHTDMTFFTALLMRSARWLSHEGSLQLILPTLLAGQVRAKVSTECQLIMQGEKYIRSFGSAPVIRHLLAIGKMPHAGIWDKQDFIIYEDKGVYSGAYRKLLEDFFLAF</sequence>
<name>A0A1H7JI26_9SPHI</name>
<comment type="similarity">
    <text evidence="6">Belongs to the methyltransferase superfamily. tRNA (adenine-N(6)-)-methyltransferase family.</text>
</comment>
<dbReference type="RefSeq" id="WP_090603812.1">
    <property type="nucleotide sequence ID" value="NZ_FNZR01000002.1"/>
</dbReference>
<comment type="subcellular location">
    <subcellularLocation>
        <location evidence="6">Cytoplasm</location>
    </subcellularLocation>
</comment>
<dbReference type="InterPro" id="IPR022882">
    <property type="entry name" value="tRNA_adenine-N6_MeTrfase"/>
</dbReference>
<reference evidence="9" key="1">
    <citation type="submission" date="2016-10" db="EMBL/GenBank/DDBJ databases">
        <authorList>
            <person name="Varghese N."/>
            <person name="Submissions S."/>
        </authorList>
    </citation>
    <scope>NUCLEOTIDE SEQUENCE [LARGE SCALE GENOMIC DNA]</scope>
    <source>
        <strain evidence="9">Jip14</strain>
    </source>
</reference>
<evidence type="ECO:0000256" key="5">
    <source>
        <dbReference type="ARBA" id="ARBA00022694"/>
    </source>
</evidence>
<dbReference type="InterPro" id="IPR050210">
    <property type="entry name" value="tRNA_Adenine-N(6)_MTase"/>
</dbReference>
<proteinExistence type="inferred from homology"/>
<dbReference type="SUPFAM" id="SSF53335">
    <property type="entry name" value="S-adenosyl-L-methionine-dependent methyltransferases"/>
    <property type="match status" value="1"/>
</dbReference>
<evidence type="ECO:0000256" key="4">
    <source>
        <dbReference type="ARBA" id="ARBA00022691"/>
    </source>
</evidence>
<dbReference type="Pfam" id="PF05175">
    <property type="entry name" value="MTS"/>
    <property type="match status" value="1"/>
</dbReference>
<keyword evidence="5 6" id="KW-0819">tRNA processing</keyword>
<dbReference type="PRINTS" id="PR00507">
    <property type="entry name" value="N12N6MTFRASE"/>
</dbReference>
<dbReference type="CDD" id="cd02440">
    <property type="entry name" value="AdoMet_MTases"/>
    <property type="match status" value="1"/>
</dbReference>
<dbReference type="OrthoDB" id="5383291at2"/>
<evidence type="ECO:0000313" key="9">
    <source>
        <dbReference type="Proteomes" id="UP000198916"/>
    </source>
</evidence>
<dbReference type="PANTHER" id="PTHR47739:SF1">
    <property type="entry name" value="TRNA1(VAL) (ADENINE(37)-N6)-METHYLTRANSFERASE"/>
    <property type="match status" value="1"/>
</dbReference>
<gene>
    <name evidence="8" type="ORF">SAMN05421740_102537</name>
</gene>
<dbReference type="HAMAP" id="MF_01872">
    <property type="entry name" value="tRNA_methyltr_YfiC"/>
    <property type="match status" value="1"/>
</dbReference>
<evidence type="ECO:0000256" key="1">
    <source>
        <dbReference type="ARBA" id="ARBA00022490"/>
    </source>
</evidence>
<dbReference type="GO" id="GO:0032259">
    <property type="term" value="P:methylation"/>
    <property type="evidence" value="ECO:0007669"/>
    <property type="project" value="UniProtKB-KW"/>
</dbReference>
<dbReference type="PANTHER" id="PTHR47739">
    <property type="entry name" value="TRNA1(VAL) (ADENINE(37)-N6)-METHYLTRANSFERASE"/>
    <property type="match status" value="1"/>
</dbReference>
<protein>
    <recommendedName>
        <fullName evidence="6">tRNA1(Val) (adenine(37)-N6)-methyltransferase</fullName>
        <ecNumber evidence="6">2.1.1.223</ecNumber>
    </recommendedName>
    <alternativeName>
        <fullName evidence="6">tRNA m6A37 methyltransferase</fullName>
    </alternativeName>
</protein>
<dbReference type="GO" id="GO:0003676">
    <property type="term" value="F:nucleic acid binding"/>
    <property type="evidence" value="ECO:0007669"/>
    <property type="project" value="InterPro"/>
</dbReference>
<feature type="domain" description="Methyltransferase small" evidence="7">
    <location>
        <begin position="30"/>
        <end position="182"/>
    </location>
</feature>
<evidence type="ECO:0000256" key="6">
    <source>
        <dbReference type="HAMAP-Rule" id="MF_01872"/>
    </source>
</evidence>
<accession>A0A1H7JI26</accession>
<comment type="function">
    <text evidence="6">Specifically methylates the adenine in position 37 of tRNA(1)(Val) (anticodon cmo5UAC).</text>
</comment>
<dbReference type="GO" id="GO:0016430">
    <property type="term" value="F:tRNA (adenine-N6)-methyltransferase activity"/>
    <property type="evidence" value="ECO:0007669"/>
    <property type="project" value="UniProtKB-UniRule"/>
</dbReference>
<dbReference type="GO" id="GO:0005737">
    <property type="term" value="C:cytoplasm"/>
    <property type="evidence" value="ECO:0007669"/>
    <property type="project" value="UniProtKB-SubCell"/>
</dbReference>
<dbReference type="Proteomes" id="UP000198916">
    <property type="component" value="Unassembled WGS sequence"/>
</dbReference>
<comment type="catalytic activity">
    <reaction evidence="6">
        <text>adenosine(37) in tRNA1(Val) + S-adenosyl-L-methionine = N(6)-methyladenosine(37) in tRNA1(Val) + S-adenosyl-L-homocysteine + H(+)</text>
        <dbReference type="Rhea" id="RHEA:43160"/>
        <dbReference type="Rhea" id="RHEA-COMP:10369"/>
        <dbReference type="Rhea" id="RHEA-COMP:10370"/>
        <dbReference type="ChEBI" id="CHEBI:15378"/>
        <dbReference type="ChEBI" id="CHEBI:57856"/>
        <dbReference type="ChEBI" id="CHEBI:59789"/>
        <dbReference type="ChEBI" id="CHEBI:74411"/>
        <dbReference type="ChEBI" id="CHEBI:74449"/>
        <dbReference type="EC" id="2.1.1.223"/>
    </reaction>
</comment>
<evidence type="ECO:0000313" key="8">
    <source>
        <dbReference type="EMBL" id="SEK73085.1"/>
    </source>
</evidence>
<dbReference type="EC" id="2.1.1.223" evidence="6"/>
<keyword evidence="4 6" id="KW-0949">S-adenosyl-L-methionine</keyword>
<evidence type="ECO:0000256" key="2">
    <source>
        <dbReference type="ARBA" id="ARBA00022603"/>
    </source>
</evidence>
<evidence type="ECO:0000259" key="7">
    <source>
        <dbReference type="Pfam" id="PF05175"/>
    </source>
</evidence>
<dbReference type="GO" id="GO:0008033">
    <property type="term" value="P:tRNA processing"/>
    <property type="evidence" value="ECO:0007669"/>
    <property type="project" value="UniProtKB-UniRule"/>
</dbReference>
<organism evidence="8 9">
    <name type="scientific">Parapedobacter koreensis</name>
    <dbReference type="NCBI Taxonomy" id="332977"/>
    <lineage>
        <taxon>Bacteria</taxon>
        <taxon>Pseudomonadati</taxon>
        <taxon>Bacteroidota</taxon>
        <taxon>Sphingobacteriia</taxon>
        <taxon>Sphingobacteriales</taxon>
        <taxon>Sphingobacteriaceae</taxon>
        <taxon>Parapedobacter</taxon>
    </lineage>
</organism>
<dbReference type="InterPro" id="IPR002052">
    <property type="entry name" value="DNA_methylase_N6_adenine_CS"/>
</dbReference>
<evidence type="ECO:0000256" key="3">
    <source>
        <dbReference type="ARBA" id="ARBA00022679"/>
    </source>
</evidence>
<dbReference type="PROSITE" id="PS00092">
    <property type="entry name" value="N6_MTASE"/>
    <property type="match status" value="1"/>
</dbReference>
<keyword evidence="3 6" id="KW-0808">Transferase</keyword>